<feature type="domain" description="Glycosyltransferase family 28 N-terminal" evidence="2">
    <location>
        <begin position="4"/>
        <end position="70"/>
    </location>
</feature>
<dbReference type="Gene3D" id="3.40.50.2000">
    <property type="entry name" value="Glycogen Phosphorylase B"/>
    <property type="match status" value="2"/>
</dbReference>
<keyword evidence="4" id="KW-0808">Transferase</keyword>
<dbReference type="GO" id="GO:0005975">
    <property type="term" value="P:carbohydrate metabolic process"/>
    <property type="evidence" value="ECO:0007669"/>
    <property type="project" value="InterPro"/>
</dbReference>
<dbReference type="SUPFAM" id="SSF53756">
    <property type="entry name" value="UDP-Glycosyltransferase/glycogen phosphorylase"/>
    <property type="match status" value="1"/>
</dbReference>
<organism evidence="4 5">
    <name type="scientific">Baekduia soli</name>
    <dbReference type="NCBI Taxonomy" id="496014"/>
    <lineage>
        <taxon>Bacteria</taxon>
        <taxon>Bacillati</taxon>
        <taxon>Actinomycetota</taxon>
        <taxon>Thermoleophilia</taxon>
        <taxon>Solirubrobacterales</taxon>
        <taxon>Baekduiaceae</taxon>
        <taxon>Baekduia</taxon>
    </lineage>
</organism>
<dbReference type="FunFam" id="3.40.50.2000:FF:000009">
    <property type="entry name" value="Sterol 3-beta-glucosyltransferase UGT80A2"/>
    <property type="match status" value="1"/>
</dbReference>
<gene>
    <name evidence="4" type="ORF">FSW04_12670</name>
</gene>
<dbReference type="Pfam" id="PF06722">
    <property type="entry name" value="EryCIII-like_C"/>
    <property type="match status" value="1"/>
</dbReference>
<accession>A0A5B8U5E0</accession>
<dbReference type="GO" id="GO:0016758">
    <property type="term" value="F:hexosyltransferase activity"/>
    <property type="evidence" value="ECO:0007669"/>
    <property type="project" value="InterPro"/>
</dbReference>
<protein>
    <submittedName>
        <fullName evidence="4">Glycosyltransferase family 1 protein</fullName>
    </submittedName>
</protein>
<dbReference type="InterPro" id="IPR002213">
    <property type="entry name" value="UDP_glucos_trans"/>
</dbReference>
<evidence type="ECO:0000259" key="2">
    <source>
        <dbReference type="Pfam" id="PF03033"/>
    </source>
</evidence>
<sequence length="434" mass="46179">MRLTLLTVGSRGDVQPFVALGAGLARAGHEVRLATHPRYERLVTGAGLEFAPLAEGHLSRGTETAAGRAWIEKGSYRLPTWVGFLRDARSVADRRLADAAAACEGAQAIVASNLAFVLGWQMADHLRVPLVRAYIEPPAWMFPSKRRAARLAPAIRQVAWAAAKPWLDGVRRRAIGIGRVPLREPFAGLDRSGSLVLYAFSREVLDPPATAGRRAEVTGYWFTDTTFDPEPPPGLEAFLADGAPPVSIGFATMIDPDPAASTAFVVKALALAGRRAVLIRGDQPIDAAALPDEVFVIDTVSHAWLFPRCAAAVHYAPAGTTAAALRAGIPSVTIPHMTDQFLWARRLHELGVAPEPIPRLELTAERLGEAIRVASGGVEMRGRAAALGQRIRAEDGVGRAVELIGRELGVPPPGPGAPARAERPASTLAANPHP</sequence>
<evidence type="ECO:0000259" key="3">
    <source>
        <dbReference type="Pfam" id="PF06722"/>
    </source>
</evidence>
<dbReference type="AlphaFoldDB" id="A0A5B8U5E0"/>
<feature type="domain" description="Erythromycin biosynthesis protein CIII-like C-terminal" evidence="3">
    <location>
        <begin position="283"/>
        <end position="387"/>
    </location>
</feature>
<reference evidence="4 5" key="1">
    <citation type="journal article" date="2018" name="J. Microbiol.">
        <title>Baekduia soli gen. nov., sp. nov., a novel bacterium isolated from the soil of Baekdu Mountain and proposal of a novel family name, Baekduiaceae fam. nov.</title>
        <authorList>
            <person name="An D.S."/>
            <person name="Siddiqi M.Z."/>
            <person name="Kim K.H."/>
            <person name="Yu H.S."/>
            <person name="Im W.T."/>
        </authorList>
    </citation>
    <scope>NUCLEOTIDE SEQUENCE [LARGE SCALE GENOMIC DNA]</scope>
    <source>
        <strain evidence="4 5">BR7-21</strain>
    </source>
</reference>
<evidence type="ECO:0000313" key="5">
    <source>
        <dbReference type="Proteomes" id="UP000321805"/>
    </source>
</evidence>
<dbReference type="PANTHER" id="PTHR48050">
    <property type="entry name" value="STEROL 3-BETA-GLUCOSYLTRANSFERASE"/>
    <property type="match status" value="1"/>
</dbReference>
<dbReference type="InterPro" id="IPR004276">
    <property type="entry name" value="GlycoTrans_28_N"/>
</dbReference>
<dbReference type="Proteomes" id="UP000321805">
    <property type="component" value="Chromosome"/>
</dbReference>
<dbReference type="GO" id="GO:0008194">
    <property type="term" value="F:UDP-glycosyltransferase activity"/>
    <property type="evidence" value="ECO:0007669"/>
    <property type="project" value="InterPro"/>
</dbReference>
<proteinExistence type="predicted"/>
<dbReference type="GO" id="GO:0033072">
    <property type="term" value="P:vancomycin biosynthetic process"/>
    <property type="evidence" value="ECO:0007669"/>
    <property type="project" value="UniProtKB-ARBA"/>
</dbReference>
<dbReference type="RefSeq" id="WP_146919759.1">
    <property type="nucleotide sequence ID" value="NZ_CP042430.1"/>
</dbReference>
<evidence type="ECO:0000313" key="4">
    <source>
        <dbReference type="EMBL" id="QEC48336.1"/>
    </source>
</evidence>
<dbReference type="KEGG" id="bsol:FSW04_12670"/>
<dbReference type="InterPro" id="IPR010610">
    <property type="entry name" value="EryCIII-like_C"/>
</dbReference>
<dbReference type="Pfam" id="PF03033">
    <property type="entry name" value="Glyco_transf_28"/>
    <property type="match status" value="1"/>
</dbReference>
<dbReference type="InterPro" id="IPR050426">
    <property type="entry name" value="Glycosyltransferase_28"/>
</dbReference>
<dbReference type="PANTHER" id="PTHR48050:SF13">
    <property type="entry name" value="STEROL 3-BETA-GLUCOSYLTRANSFERASE UGT80A2"/>
    <property type="match status" value="1"/>
</dbReference>
<keyword evidence="5" id="KW-1185">Reference proteome</keyword>
<dbReference type="EMBL" id="CP042430">
    <property type="protein sequence ID" value="QEC48336.1"/>
    <property type="molecule type" value="Genomic_DNA"/>
</dbReference>
<dbReference type="CDD" id="cd03784">
    <property type="entry name" value="GT1_Gtf-like"/>
    <property type="match status" value="1"/>
</dbReference>
<evidence type="ECO:0000256" key="1">
    <source>
        <dbReference type="SAM" id="MobiDB-lite"/>
    </source>
</evidence>
<dbReference type="OrthoDB" id="3253247at2"/>
<name>A0A5B8U5E0_9ACTN</name>
<feature type="region of interest" description="Disordered" evidence="1">
    <location>
        <begin position="408"/>
        <end position="434"/>
    </location>
</feature>